<feature type="compositionally biased region" description="Basic and acidic residues" evidence="1">
    <location>
        <begin position="135"/>
        <end position="157"/>
    </location>
</feature>
<reference evidence="3 4" key="1">
    <citation type="journal article" date="2023" name="Plants (Basel)">
        <title>Bridging the Gap: Combining Genomics and Transcriptomics Approaches to Understand Stylosanthes scabra, an Orphan Legume from the Brazilian Caatinga.</title>
        <authorList>
            <person name="Ferreira-Neto J.R.C."/>
            <person name="da Silva M.D."/>
            <person name="Binneck E."/>
            <person name="de Melo N.F."/>
            <person name="da Silva R.H."/>
            <person name="de Melo A.L.T.M."/>
            <person name="Pandolfi V."/>
            <person name="Bustamante F.O."/>
            <person name="Brasileiro-Vidal A.C."/>
            <person name="Benko-Iseppon A.M."/>
        </authorList>
    </citation>
    <scope>NUCLEOTIDE SEQUENCE [LARGE SCALE GENOMIC DNA]</scope>
    <source>
        <tissue evidence="3">Leaves</tissue>
    </source>
</reference>
<feature type="domain" description="AB hydrolase-1" evidence="2">
    <location>
        <begin position="11"/>
        <end position="246"/>
    </location>
</feature>
<dbReference type="PANTHER" id="PTHR10992">
    <property type="entry name" value="METHYLESTERASE FAMILY MEMBER"/>
    <property type="match status" value="1"/>
</dbReference>
<dbReference type="Pfam" id="PF00561">
    <property type="entry name" value="Abhydrolase_1"/>
    <property type="match status" value="1"/>
</dbReference>
<dbReference type="Proteomes" id="UP001341840">
    <property type="component" value="Unassembled WGS sequence"/>
</dbReference>
<dbReference type="PANTHER" id="PTHR10992:SF1066">
    <property type="entry name" value="METHYL JASMONATE ESTERASE 1"/>
    <property type="match status" value="1"/>
</dbReference>
<comment type="caution">
    <text evidence="3">The sequence shown here is derived from an EMBL/GenBank/DDBJ whole genome shotgun (WGS) entry which is preliminary data.</text>
</comment>
<dbReference type="Gene3D" id="3.40.50.1820">
    <property type="entry name" value="alpha/beta hydrolase"/>
    <property type="match status" value="1"/>
</dbReference>
<dbReference type="InterPro" id="IPR029058">
    <property type="entry name" value="AB_hydrolase_fold"/>
</dbReference>
<dbReference type="SUPFAM" id="SSF53474">
    <property type="entry name" value="alpha/beta-Hydrolases"/>
    <property type="match status" value="1"/>
</dbReference>
<organism evidence="3 4">
    <name type="scientific">Stylosanthes scabra</name>
    <dbReference type="NCBI Taxonomy" id="79078"/>
    <lineage>
        <taxon>Eukaryota</taxon>
        <taxon>Viridiplantae</taxon>
        <taxon>Streptophyta</taxon>
        <taxon>Embryophyta</taxon>
        <taxon>Tracheophyta</taxon>
        <taxon>Spermatophyta</taxon>
        <taxon>Magnoliopsida</taxon>
        <taxon>eudicotyledons</taxon>
        <taxon>Gunneridae</taxon>
        <taxon>Pentapetalae</taxon>
        <taxon>rosids</taxon>
        <taxon>fabids</taxon>
        <taxon>Fabales</taxon>
        <taxon>Fabaceae</taxon>
        <taxon>Papilionoideae</taxon>
        <taxon>50 kb inversion clade</taxon>
        <taxon>dalbergioids sensu lato</taxon>
        <taxon>Dalbergieae</taxon>
        <taxon>Pterocarpus clade</taxon>
        <taxon>Stylosanthes</taxon>
    </lineage>
</organism>
<sequence length="263" mass="29991">MEKKREEVERHFVLVHGNMHGAWCWYKLSTLLQSVGHKVTPLDMAASGINPKQATQVKTYREYVEPLTEFLEALPSDERVILVGHSSGGGCISVAMEQFPEKVYVAVFVAALMPGPNITFAALAQEFARQLGKASSRDERSDKKMSTTEAVPWRDRSGSYNQLSPPEDLTLSNSLMRPSPSSFYDDYELFDKQTTFTQDRFGKVTRVYIMADQDMLMKDEFQTWMINLHPPNEVKKIDGSDHFLMFSTPIQLFSCLQEVCHKY</sequence>
<name>A0ABU6WI58_9FABA</name>
<evidence type="ECO:0000259" key="2">
    <source>
        <dbReference type="Pfam" id="PF00561"/>
    </source>
</evidence>
<accession>A0ABU6WI58</accession>
<feature type="region of interest" description="Disordered" evidence="1">
    <location>
        <begin position="133"/>
        <end position="164"/>
    </location>
</feature>
<evidence type="ECO:0000313" key="3">
    <source>
        <dbReference type="EMBL" id="MED6184333.1"/>
    </source>
</evidence>
<protein>
    <recommendedName>
        <fullName evidence="2">AB hydrolase-1 domain-containing protein</fullName>
    </recommendedName>
</protein>
<gene>
    <name evidence="3" type="ORF">PIB30_046429</name>
</gene>
<dbReference type="EMBL" id="JASCZI010181532">
    <property type="protein sequence ID" value="MED6184333.1"/>
    <property type="molecule type" value="Genomic_DNA"/>
</dbReference>
<keyword evidence="4" id="KW-1185">Reference proteome</keyword>
<evidence type="ECO:0000313" key="4">
    <source>
        <dbReference type="Proteomes" id="UP001341840"/>
    </source>
</evidence>
<evidence type="ECO:0000256" key="1">
    <source>
        <dbReference type="SAM" id="MobiDB-lite"/>
    </source>
</evidence>
<proteinExistence type="predicted"/>
<dbReference type="InterPro" id="IPR000073">
    <property type="entry name" value="AB_hydrolase_1"/>
</dbReference>
<dbReference type="InterPro" id="IPR045889">
    <property type="entry name" value="MES/HNL"/>
</dbReference>